<organism evidence="1 2">
    <name type="scientific">Mastigocoleus testarum BC008</name>
    <dbReference type="NCBI Taxonomy" id="371196"/>
    <lineage>
        <taxon>Bacteria</taxon>
        <taxon>Bacillati</taxon>
        <taxon>Cyanobacteriota</taxon>
        <taxon>Cyanophyceae</taxon>
        <taxon>Nostocales</taxon>
        <taxon>Hapalosiphonaceae</taxon>
        <taxon>Mastigocoleus</taxon>
    </lineage>
</organism>
<dbReference type="Proteomes" id="UP000053372">
    <property type="component" value="Unassembled WGS sequence"/>
</dbReference>
<proteinExistence type="predicted"/>
<gene>
    <name evidence="1" type="ORF">BC008_13590</name>
</gene>
<evidence type="ECO:0000313" key="2">
    <source>
        <dbReference type="Proteomes" id="UP000053372"/>
    </source>
</evidence>
<sequence length="72" mass="8368">MAAPEVKNIVRDFMHDKEFSLINGYDRIKAIATKHDFDPKGKGFLLVSNNESIIYSEEYFVPVVDFPVYRLK</sequence>
<accession>A0A0V7ZG30</accession>
<dbReference type="EMBL" id="LMTZ01000137">
    <property type="protein sequence ID" value="KST63491.1"/>
    <property type="molecule type" value="Genomic_DNA"/>
</dbReference>
<comment type="caution">
    <text evidence="1">The sequence shown here is derived from an EMBL/GenBank/DDBJ whole genome shotgun (WGS) entry which is preliminary data.</text>
</comment>
<protein>
    <submittedName>
        <fullName evidence="1">Uncharacterized protein</fullName>
    </submittedName>
</protein>
<name>A0A0V7ZG30_9CYAN</name>
<keyword evidence="2" id="KW-1185">Reference proteome</keyword>
<dbReference type="RefSeq" id="WP_027841273.1">
    <property type="nucleotide sequence ID" value="NZ_LMTZ01000137.1"/>
</dbReference>
<evidence type="ECO:0000313" key="1">
    <source>
        <dbReference type="EMBL" id="KST63491.1"/>
    </source>
</evidence>
<dbReference type="AlphaFoldDB" id="A0A0V7ZG30"/>
<reference evidence="1 2" key="1">
    <citation type="journal article" date="2015" name="Genome Announc.">
        <title>Draft Genome of the Euendolithic (true boring) Cyanobacterium Mastigocoleus testarum strain BC008.</title>
        <authorList>
            <person name="Guida B.S."/>
            <person name="Garcia-Pichel F."/>
        </authorList>
    </citation>
    <scope>NUCLEOTIDE SEQUENCE [LARGE SCALE GENOMIC DNA]</scope>
    <source>
        <strain evidence="1 2">BC008</strain>
    </source>
</reference>